<evidence type="ECO:0000256" key="1">
    <source>
        <dbReference type="ARBA" id="ARBA00004202"/>
    </source>
</evidence>
<dbReference type="InterPro" id="IPR043148">
    <property type="entry name" value="TagF_C"/>
</dbReference>
<comment type="subcellular location">
    <subcellularLocation>
        <location evidence="1">Cell membrane</location>
        <topology evidence="1">Peripheral membrane protein</topology>
    </subcellularLocation>
</comment>
<keyword evidence="6" id="KW-0472">Membrane</keyword>
<dbReference type="RefSeq" id="WP_163801606.1">
    <property type="nucleotide sequence ID" value="NZ_CAXOIE010000005.1"/>
</dbReference>
<keyword evidence="4" id="KW-0808">Transferase</keyword>
<dbReference type="AlphaFoldDB" id="A0A385JND9"/>
<dbReference type="GO" id="GO:0005886">
    <property type="term" value="C:plasma membrane"/>
    <property type="evidence" value="ECO:0007669"/>
    <property type="project" value="UniProtKB-SubCell"/>
</dbReference>
<evidence type="ECO:0000256" key="5">
    <source>
        <dbReference type="ARBA" id="ARBA00022944"/>
    </source>
</evidence>
<dbReference type="Pfam" id="PF04464">
    <property type="entry name" value="Glyphos_transf"/>
    <property type="match status" value="1"/>
</dbReference>
<dbReference type="Gene3D" id="3.40.50.11820">
    <property type="match status" value="1"/>
</dbReference>
<evidence type="ECO:0000256" key="6">
    <source>
        <dbReference type="ARBA" id="ARBA00023136"/>
    </source>
</evidence>
<proteinExistence type="inferred from homology"/>
<dbReference type="InterPro" id="IPR007554">
    <property type="entry name" value="Glycerophosphate_synth"/>
</dbReference>
<comment type="similarity">
    <text evidence="2">Belongs to the CDP-glycerol glycerophosphotransferase family.</text>
</comment>
<sequence>MKFIHKIILLILSIIYIFIPKDNKKIIFTSYKNMKYNFCSRIFFEFLLQQENEYDIKFVINDNELRDYLNKNIGNYFITSYKFKDVVECLSSRIWISSCKPIYSSPLSLVGHININVWHGIPLKKVGINDKHQSKIKKLIYKYYYSWCFYSLFVVSSEEVKKLIHSSFNVKNNKIFISGSLIGENFSKSIDLEQNNKLKNILIKSRKNKVLYAPTYRDGGKTQFFPFNGLDKNEFEKFLKKNEITIYIRPHHLEKNYKKYIEWEGIEYLGSDIISEITYYLENFNFLITDYSSILFDYMLTNGNLILLPYDYDIYKKERGLNFSIDEINYGDIATTLEDFKNSLLQRNKKNTNKDKIIDRFHSIRKDQCTTLLKKIKIYDK</sequence>
<protein>
    <submittedName>
        <fullName evidence="7">CDP-glycerol:poly(Glycerophosphate)</fullName>
    </submittedName>
</protein>
<dbReference type="GO" id="GO:0047355">
    <property type="term" value="F:CDP-glycerol glycerophosphotransferase activity"/>
    <property type="evidence" value="ECO:0007669"/>
    <property type="project" value="InterPro"/>
</dbReference>
<dbReference type="EMBL" id="KY710722">
    <property type="protein sequence ID" value="AXY99870.1"/>
    <property type="molecule type" value="Genomic_DNA"/>
</dbReference>
<dbReference type="PANTHER" id="PTHR37316">
    <property type="entry name" value="TEICHOIC ACID GLYCEROL-PHOSPHATE PRIMASE"/>
    <property type="match status" value="1"/>
</dbReference>
<dbReference type="GO" id="GO:0019350">
    <property type="term" value="P:teichoic acid biosynthetic process"/>
    <property type="evidence" value="ECO:0007669"/>
    <property type="project" value="UniProtKB-KW"/>
</dbReference>
<evidence type="ECO:0000256" key="3">
    <source>
        <dbReference type="ARBA" id="ARBA00022475"/>
    </source>
</evidence>
<evidence type="ECO:0000313" key="7">
    <source>
        <dbReference type="EMBL" id="AXY99870.1"/>
    </source>
</evidence>
<organism evidence="7">
    <name type="scientific">Proteus mirabilis</name>
    <dbReference type="NCBI Taxonomy" id="584"/>
    <lineage>
        <taxon>Bacteria</taxon>
        <taxon>Pseudomonadati</taxon>
        <taxon>Pseudomonadota</taxon>
        <taxon>Gammaproteobacteria</taxon>
        <taxon>Enterobacterales</taxon>
        <taxon>Morganellaceae</taxon>
        <taxon>Proteus</taxon>
    </lineage>
</organism>
<dbReference type="InterPro" id="IPR043149">
    <property type="entry name" value="TagF_N"/>
</dbReference>
<evidence type="ECO:0000256" key="2">
    <source>
        <dbReference type="ARBA" id="ARBA00010488"/>
    </source>
</evidence>
<keyword evidence="3" id="KW-1003">Cell membrane</keyword>
<name>A0A385JND9_PROMI</name>
<dbReference type="Gene3D" id="3.40.50.12580">
    <property type="match status" value="1"/>
</dbReference>
<dbReference type="InterPro" id="IPR051612">
    <property type="entry name" value="Teichoic_Acid_Biosynth"/>
</dbReference>
<evidence type="ECO:0000256" key="4">
    <source>
        <dbReference type="ARBA" id="ARBA00022679"/>
    </source>
</evidence>
<accession>A0A385JND9</accession>
<reference evidence="7" key="1">
    <citation type="journal article" date="2017" name="PLoS ONE">
        <title>Genetic diversity of the O antigens of Proteus species and the development of a suspension array for molecular serotyping.</title>
        <authorList>
            <person name="Yu X."/>
            <person name="Torzewska A."/>
            <person name="Zhang X."/>
            <person name="Yin Z."/>
            <person name="Drzewiecka D."/>
            <person name="Cao H."/>
            <person name="Liu B."/>
            <person name="Knirel Y.A."/>
            <person name="Rozalski A."/>
            <person name="Wang L."/>
        </authorList>
    </citation>
    <scope>NUCLEOTIDE SEQUENCE</scope>
    <source>
        <strain evidence="7">CCUG 10704</strain>
    </source>
</reference>
<keyword evidence="5" id="KW-0777">Teichoic acid biosynthesis</keyword>
<dbReference type="PANTHER" id="PTHR37316:SF3">
    <property type="entry name" value="TEICHOIC ACID GLYCEROL-PHOSPHATE TRANSFERASE"/>
    <property type="match status" value="1"/>
</dbReference>